<dbReference type="PANTHER" id="PTHR45180">
    <property type="entry name" value="OS01G0307686 PROTEIN"/>
    <property type="match status" value="1"/>
</dbReference>
<organism evidence="2 3">
    <name type="scientific">Vanilla planifolia</name>
    <name type="common">Vanilla</name>
    <dbReference type="NCBI Taxonomy" id="51239"/>
    <lineage>
        <taxon>Eukaryota</taxon>
        <taxon>Viridiplantae</taxon>
        <taxon>Streptophyta</taxon>
        <taxon>Embryophyta</taxon>
        <taxon>Tracheophyta</taxon>
        <taxon>Spermatophyta</taxon>
        <taxon>Magnoliopsida</taxon>
        <taxon>Liliopsida</taxon>
        <taxon>Asparagales</taxon>
        <taxon>Orchidaceae</taxon>
        <taxon>Vanilloideae</taxon>
        <taxon>Vanilleae</taxon>
        <taxon>Vanilla</taxon>
    </lineage>
</organism>
<name>A0A835UF93_VANPL</name>
<dbReference type="OrthoDB" id="2152248at2759"/>
<reference evidence="2 3" key="1">
    <citation type="journal article" date="2020" name="Nat. Food">
        <title>A phased Vanilla planifolia genome enables genetic improvement of flavour and production.</title>
        <authorList>
            <person name="Hasing T."/>
            <person name="Tang H."/>
            <person name="Brym M."/>
            <person name="Khazi F."/>
            <person name="Huang T."/>
            <person name="Chambers A.H."/>
        </authorList>
    </citation>
    <scope>NUCLEOTIDE SEQUENCE [LARGE SCALE GENOMIC DNA]</scope>
    <source>
        <tissue evidence="2">Leaf</tissue>
    </source>
</reference>
<dbReference type="CDD" id="cd02440">
    <property type="entry name" value="AdoMet_MTases"/>
    <property type="match status" value="1"/>
</dbReference>
<dbReference type="AlphaFoldDB" id="A0A835UF93"/>
<proteinExistence type="predicted"/>
<feature type="domain" description="Methyltransferase type 11" evidence="1">
    <location>
        <begin position="41"/>
        <end position="137"/>
    </location>
</feature>
<dbReference type="GO" id="GO:0008757">
    <property type="term" value="F:S-adenosylmethionine-dependent methyltransferase activity"/>
    <property type="evidence" value="ECO:0007669"/>
    <property type="project" value="InterPro"/>
</dbReference>
<gene>
    <name evidence="2" type="ORF">HPP92_021151</name>
</gene>
<keyword evidence="3" id="KW-1185">Reference proteome</keyword>
<dbReference type="EMBL" id="JADCNL010000011">
    <property type="protein sequence ID" value="KAG0460854.1"/>
    <property type="molecule type" value="Genomic_DNA"/>
</dbReference>
<accession>A0A835UF93</accession>
<protein>
    <recommendedName>
        <fullName evidence="1">Methyltransferase type 11 domain-containing protein</fullName>
    </recommendedName>
</protein>
<dbReference type="InterPro" id="IPR029063">
    <property type="entry name" value="SAM-dependent_MTases_sf"/>
</dbReference>
<evidence type="ECO:0000313" key="2">
    <source>
        <dbReference type="EMBL" id="KAG0460854.1"/>
    </source>
</evidence>
<dbReference type="InterPro" id="IPR013216">
    <property type="entry name" value="Methyltransf_11"/>
</dbReference>
<dbReference type="Pfam" id="PF08241">
    <property type="entry name" value="Methyltransf_11"/>
    <property type="match status" value="1"/>
</dbReference>
<dbReference type="PANTHER" id="PTHR45180:SF1">
    <property type="entry name" value="OS01G0307686 PROTEIN"/>
    <property type="match status" value="1"/>
</dbReference>
<comment type="caution">
    <text evidence="2">The sequence shown here is derived from an EMBL/GenBank/DDBJ whole genome shotgun (WGS) entry which is preliminary data.</text>
</comment>
<evidence type="ECO:0000313" key="3">
    <source>
        <dbReference type="Proteomes" id="UP000636800"/>
    </source>
</evidence>
<sequence>MADLYRNHDQAQFYATYRPNYPPELFNFIASKVPHRHLAWDVGTGSGQAAIPLSSLFDSVVATDSSPEQISHAPTDIPNLRFVVTPLSLSTDDLHRLVGPPGSVDLITVATTLHWLDVPAFFDQARRVLRRPGGIIAVWCYRMDLEIEGGRKPQEIYRRVLKATNPFWEEEVRVMAEEGYAGVDFPFEAVEGVEEGTAPVMRFVAEREMGVDGIIAIVRTATGYQRARKAGVELLTAEADRKLHLLYQLPFIFPSRPQLLLHLRRKQLHPRLPCPLITRCRPHDCYDTIHPHLPFRHEPPHRCRTLLHPLHCLEGEIHPRVTLHHHHPDLLLPKRIRCLQHLPVDLLRLPPSLDLQIHAVAPNRYYPAGSAEDSSSLVEEGRDVEPVERGCDRDEVDRSWRGHEAVEVIGGQRDRGDDEAEVGDVGGGVGDLLRAGVCGDHGVKER</sequence>
<dbReference type="Gene3D" id="3.40.50.150">
    <property type="entry name" value="Vaccinia Virus protein VP39"/>
    <property type="match status" value="1"/>
</dbReference>
<dbReference type="Proteomes" id="UP000636800">
    <property type="component" value="Chromosome 11"/>
</dbReference>
<evidence type="ECO:0000259" key="1">
    <source>
        <dbReference type="Pfam" id="PF08241"/>
    </source>
</evidence>
<dbReference type="SUPFAM" id="SSF53335">
    <property type="entry name" value="S-adenosyl-L-methionine-dependent methyltransferases"/>
    <property type="match status" value="1"/>
</dbReference>